<keyword evidence="2" id="KW-1185">Reference proteome</keyword>
<evidence type="ECO:0000313" key="2">
    <source>
        <dbReference type="Proteomes" id="UP000005615"/>
    </source>
</evidence>
<accession>F3L091</accession>
<dbReference type="eggNOG" id="ENOG5032RHY">
    <property type="taxonomic scope" value="Bacteria"/>
</dbReference>
<proteinExistence type="predicted"/>
<dbReference type="OrthoDB" id="5733485at2"/>
<evidence type="ECO:0000313" key="1">
    <source>
        <dbReference type="EMBL" id="EGG30258.1"/>
    </source>
</evidence>
<dbReference type="Proteomes" id="UP000005615">
    <property type="component" value="Unassembled WGS sequence"/>
</dbReference>
<dbReference type="EMBL" id="AEIG01000019">
    <property type="protein sequence ID" value="EGG30258.1"/>
    <property type="molecule type" value="Genomic_DNA"/>
</dbReference>
<sequence length="197" mass="22081">MRALSLMLLLTLSLPSVACECLWQGSFADIIERVDYISHGRIVQIKGNSMDVEVLDEFKGTSYREQVRIWLKTGDLCRAEIEGFEVGEDWILALSKIDAVPEGGFDPMTPNISYGRKGDYSLPGCGGYFLPVSNDWVSGPIIDATKWDFEPKLTPVLSRIIKGFVSGDIDRDTLKEATQVDPALRELMINTRLHIKR</sequence>
<gene>
    <name evidence="1" type="ORF">IMCC3088_740</name>
</gene>
<dbReference type="STRING" id="2518989.IMCC3088_740"/>
<organism evidence="1 2">
    <name type="scientific">Aequoribacter fuscus</name>
    <dbReference type="NCBI Taxonomy" id="2518989"/>
    <lineage>
        <taxon>Bacteria</taxon>
        <taxon>Pseudomonadati</taxon>
        <taxon>Pseudomonadota</taxon>
        <taxon>Gammaproteobacteria</taxon>
        <taxon>Cellvibrionales</taxon>
        <taxon>Halieaceae</taxon>
        <taxon>Aequoribacter</taxon>
    </lineage>
</organism>
<name>F3L091_9GAMM</name>
<dbReference type="AlphaFoldDB" id="F3L091"/>
<protein>
    <submittedName>
        <fullName evidence="1">Uncharacterized protein</fullName>
    </submittedName>
</protein>
<reference evidence="1 2" key="1">
    <citation type="journal article" date="2011" name="J. Bacteriol.">
        <title>Genome sequence of strain IMCC3088, a proteorhodopsin-containing marine bacterium belonging to the OM60/NOR5 clade.</title>
        <authorList>
            <person name="Jang Y."/>
            <person name="Oh H.M."/>
            <person name="Kang I."/>
            <person name="Lee K."/>
            <person name="Yang S.J."/>
            <person name="Cho J.C."/>
        </authorList>
    </citation>
    <scope>NUCLEOTIDE SEQUENCE [LARGE SCALE GENOMIC DNA]</scope>
    <source>
        <strain evidence="1 2">IMCC3088</strain>
    </source>
</reference>
<comment type="caution">
    <text evidence="1">The sequence shown here is derived from an EMBL/GenBank/DDBJ whole genome shotgun (WGS) entry which is preliminary data.</text>
</comment>
<dbReference type="RefSeq" id="WP_009575065.1">
    <property type="nucleotide sequence ID" value="NZ_AEIG01000019.1"/>
</dbReference>